<dbReference type="NCBIfam" id="TIGR03930">
    <property type="entry name" value="WXG100_ESAT6"/>
    <property type="match status" value="1"/>
</dbReference>
<dbReference type="InterPro" id="IPR036689">
    <property type="entry name" value="ESAT-6-like_sf"/>
</dbReference>
<evidence type="ECO:0000313" key="3">
    <source>
        <dbReference type="EMBL" id="TQL59576.1"/>
    </source>
</evidence>
<dbReference type="InterPro" id="IPR010310">
    <property type="entry name" value="T7SS_ESAT-6-like"/>
</dbReference>
<evidence type="ECO:0000313" key="4">
    <source>
        <dbReference type="Proteomes" id="UP000319514"/>
    </source>
</evidence>
<protein>
    <recommendedName>
        <fullName evidence="1">ESAT-6-like protein</fullName>
    </recommendedName>
</protein>
<dbReference type="EMBL" id="VFOQ01000001">
    <property type="protein sequence ID" value="TQL59576.1"/>
    <property type="molecule type" value="Genomic_DNA"/>
</dbReference>
<evidence type="ECO:0000256" key="1">
    <source>
        <dbReference type="RuleBase" id="RU362001"/>
    </source>
</evidence>
<proteinExistence type="inferred from homology"/>
<dbReference type="RefSeq" id="WP_141787581.1">
    <property type="nucleotide sequence ID" value="NZ_BAAAKX010000004.1"/>
</dbReference>
<reference evidence="3 4" key="1">
    <citation type="submission" date="2019-06" db="EMBL/GenBank/DDBJ databases">
        <title>Sequencing the genomes of 1000 actinobacteria strains.</title>
        <authorList>
            <person name="Klenk H.-P."/>
        </authorList>
    </citation>
    <scope>NUCLEOTIDE SEQUENCE [LARGE SCALE GENOMIC DNA]</scope>
    <source>
        <strain evidence="3 4">DSM 18082</strain>
    </source>
</reference>
<gene>
    <name evidence="3" type="ORF">FB474_0932</name>
</gene>
<organism evidence="3 4">
    <name type="scientific">Oryzihumus leptocrescens</name>
    <dbReference type="NCBI Taxonomy" id="297536"/>
    <lineage>
        <taxon>Bacteria</taxon>
        <taxon>Bacillati</taxon>
        <taxon>Actinomycetota</taxon>
        <taxon>Actinomycetes</taxon>
        <taxon>Micrococcales</taxon>
        <taxon>Intrasporangiaceae</taxon>
        <taxon>Oryzihumus</taxon>
    </lineage>
</organism>
<dbReference type="OrthoDB" id="3268062at2"/>
<sequence length="98" mass="10553">MANVNVTYQDMQDQATKLAAAKQDIENQLNHLKSQVDQLISGGFVTDSASGQFGSSYEEFNTGAKNCIEGLEGMSQYLTKAAQAFQDVDQQLASALKG</sequence>
<keyword evidence="4" id="KW-1185">Reference proteome</keyword>
<dbReference type="Proteomes" id="UP000319514">
    <property type="component" value="Unassembled WGS sequence"/>
</dbReference>
<keyword evidence="2" id="KW-0175">Coiled coil</keyword>
<evidence type="ECO:0000256" key="2">
    <source>
        <dbReference type="SAM" id="Coils"/>
    </source>
</evidence>
<comment type="similarity">
    <text evidence="1">Belongs to the WXG100 family.</text>
</comment>
<comment type="caution">
    <text evidence="3">The sequence shown here is derived from an EMBL/GenBank/DDBJ whole genome shotgun (WGS) entry which is preliminary data.</text>
</comment>
<accession>A0A542ZGX7</accession>
<dbReference type="Pfam" id="PF06013">
    <property type="entry name" value="WXG100"/>
    <property type="match status" value="1"/>
</dbReference>
<dbReference type="AlphaFoldDB" id="A0A542ZGX7"/>
<dbReference type="SUPFAM" id="SSF140453">
    <property type="entry name" value="EsxAB dimer-like"/>
    <property type="match status" value="1"/>
</dbReference>
<name>A0A542ZGX7_9MICO</name>
<feature type="coiled-coil region" evidence="2">
    <location>
        <begin position="8"/>
        <end position="42"/>
    </location>
</feature>
<dbReference type="Gene3D" id="1.10.287.1060">
    <property type="entry name" value="ESAT-6-like"/>
    <property type="match status" value="1"/>
</dbReference>